<dbReference type="AlphaFoldDB" id="A0A1N6XWT7"/>
<proteinExistence type="predicted"/>
<sequence>MSTLAENLTRVEYARCDPALWLASLFRTIYRGQRPGGLTIEHEHNGLNLKFNVWQALDTRDQSVLLAAIALAGVLGRQELHADIPHCRAQKLWQQLQPEDMAVMDQATVVKTTRYALLQAAGMADGTAEYNRLEDCLERLSMVGCRGRKDGYDWSMRLLSYAETPEGKLHIALNSRFAEALSGHHVYVSLSERRALVGDTAQLTHVWLSTWLRQGCCNCIRLDRLAEKVSGPPSKSASTNRSRRERVRKALQEIGKLRGWEVKIEGRGAAAKATIKRPSADRPKWTPA</sequence>
<dbReference type="Proteomes" id="UP000186895">
    <property type="component" value="Unassembled WGS sequence"/>
</dbReference>
<evidence type="ECO:0000313" key="2">
    <source>
        <dbReference type="Proteomes" id="UP000186895"/>
    </source>
</evidence>
<dbReference type="RefSeq" id="WP_076466463.1">
    <property type="nucleotide sequence ID" value="NZ_FTMN01000018.1"/>
</dbReference>
<accession>A0A1N6XWT7</accession>
<protein>
    <submittedName>
        <fullName evidence="1">Plasmid and phage iteron-binding protein</fullName>
    </submittedName>
</protein>
<organism evidence="1 2">
    <name type="scientific">Marinobacterium stanieri</name>
    <dbReference type="NCBI Taxonomy" id="49186"/>
    <lineage>
        <taxon>Bacteria</taxon>
        <taxon>Pseudomonadati</taxon>
        <taxon>Pseudomonadota</taxon>
        <taxon>Gammaproteobacteria</taxon>
        <taxon>Oceanospirillales</taxon>
        <taxon>Oceanospirillaceae</taxon>
        <taxon>Marinobacterium</taxon>
    </lineage>
</organism>
<dbReference type="STRING" id="49186.SAMN05421647_1188"/>
<keyword evidence="2" id="KW-1185">Reference proteome</keyword>
<reference evidence="1 2" key="1">
    <citation type="submission" date="2017-01" db="EMBL/GenBank/DDBJ databases">
        <authorList>
            <person name="Mah S.A."/>
            <person name="Swanson W.J."/>
            <person name="Moy G.W."/>
            <person name="Vacquier V.D."/>
        </authorList>
    </citation>
    <scope>NUCLEOTIDE SEQUENCE [LARGE SCALE GENOMIC DNA]</scope>
    <source>
        <strain evidence="1 2">DSM 7027</strain>
    </source>
</reference>
<dbReference type="Pfam" id="PF06504">
    <property type="entry name" value="RepC"/>
    <property type="match status" value="1"/>
</dbReference>
<gene>
    <name evidence="1" type="ORF">SAMN05421647_1188</name>
</gene>
<dbReference type="EMBL" id="FTMN01000018">
    <property type="protein sequence ID" value="SIR06875.1"/>
    <property type="molecule type" value="Genomic_DNA"/>
</dbReference>
<dbReference type="InterPro" id="IPR010522">
    <property type="entry name" value="RepC_bac"/>
</dbReference>
<evidence type="ECO:0000313" key="1">
    <source>
        <dbReference type="EMBL" id="SIR06875.1"/>
    </source>
</evidence>
<name>A0A1N6XWT7_9GAMM</name>